<feature type="transmembrane region" description="Helical" evidence="1">
    <location>
        <begin position="33"/>
        <end position="52"/>
    </location>
</feature>
<protein>
    <submittedName>
        <fullName evidence="2">Putative membrane protein</fullName>
    </submittedName>
</protein>
<dbReference type="RefSeq" id="WP_220150374.1">
    <property type="nucleotide sequence ID" value="NZ_QQZY01000001.1"/>
</dbReference>
<keyword evidence="3" id="KW-1185">Reference proteome</keyword>
<keyword evidence="1" id="KW-1133">Transmembrane helix</keyword>
<sequence>MTFWLTVAGMVAVTFGSRFAGLALKTQLPPFWVRFLHFVPIAVFAALVTPSLEGARGEAGIRLAAATLAALAAWRTRQLWVAIAVGMLVFWLLRVPF</sequence>
<reference evidence="3" key="2">
    <citation type="journal article" date="2019" name="MicrobiologyOpen">
        <title>High-quality draft genome sequence of Gaiella occulta isolated from a 150 meter deep mineral water borehole and comparison with the genome sequences of other deep-branching lineages of the phylum Actinobacteria.</title>
        <authorList>
            <person name="Severino R."/>
            <person name="Froufe H.J.C."/>
            <person name="Barroso C."/>
            <person name="Albuquerque L."/>
            <person name="Lobo-da-Cunha A."/>
            <person name="da Costa M.S."/>
            <person name="Egas C."/>
        </authorList>
    </citation>
    <scope>NUCLEOTIDE SEQUENCE [LARGE SCALE GENOMIC DNA]</scope>
    <source>
        <strain evidence="3">F2-233</strain>
    </source>
</reference>
<dbReference type="EMBL" id="QQZY01000001">
    <property type="protein sequence ID" value="RDI75759.1"/>
    <property type="molecule type" value="Genomic_DNA"/>
</dbReference>
<evidence type="ECO:0000313" key="3">
    <source>
        <dbReference type="Proteomes" id="UP000254134"/>
    </source>
</evidence>
<comment type="caution">
    <text evidence="2">The sequence shown here is derived from an EMBL/GenBank/DDBJ whole genome shotgun (WGS) entry which is preliminary data.</text>
</comment>
<evidence type="ECO:0000313" key="2">
    <source>
        <dbReference type="EMBL" id="RDI75759.1"/>
    </source>
</evidence>
<feature type="transmembrane region" description="Helical" evidence="1">
    <location>
        <begin position="80"/>
        <end position="96"/>
    </location>
</feature>
<dbReference type="InterPro" id="IPR008407">
    <property type="entry name" value="Brnchd-chn_aa_trnsp_AzlD"/>
</dbReference>
<proteinExistence type="predicted"/>
<reference evidence="2 3" key="1">
    <citation type="submission" date="2018-07" db="EMBL/GenBank/DDBJ databases">
        <title>High-quality-draft genome sequence of Gaiella occulta.</title>
        <authorList>
            <person name="Severino R."/>
            <person name="Froufe H.J.C."/>
            <person name="Rainey F.A."/>
            <person name="Barroso C."/>
            <person name="Albuquerque L."/>
            <person name="Lobo-Da-Cunha A."/>
            <person name="Da Costa M.S."/>
            <person name="Egas C."/>
        </authorList>
    </citation>
    <scope>NUCLEOTIDE SEQUENCE [LARGE SCALE GENOMIC DNA]</scope>
    <source>
        <strain evidence="2 3">F2-233</strain>
    </source>
</reference>
<organism evidence="2 3">
    <name type="scientific">Gaiella occulta</name>
    <dbReference type="NCBI Taxonomy" id="1002870"/>
    <lineage>
        <taxon>Bacteria</taxon>
        <taxon>Bacillati</taxon>
        <taxon>Actinomycetota</taxon>
        <taxon>Thermoleophilia</taxon>
        <taxon>Gaiellales</taxon>
        <taxon>Gaiellaceae</taxon>
        <taxon>Gaiella</taxon>
    </lineage>
</organism>
<dbReference type="Proteomes" id="UP000254134">
    <property type="component" value="Unassembled WGS sequence"/>
</dbReference>
<dbReference type="Pfam" id="PF05437">
    <property type="entry name" value="AzlD"/>
    <property type="match status" value="1"/>
</dbReference>
<name>A0A7M2Z0W2_9ACTN</name>
<evidence type="ECO:0000256" key="1">
    <source>
        <dbReference type="SAM" id="Phobius"/>
    </source>
</evidence>
<gene>
    <name evidence="2" type="ORF">Gocc_0178</name>
</gene>
<accession>A0A7M2Z0W2</accession>
<keyword evidence="1" id="KW-0812">Transmembrane</keyword>
<dbReference type="AlphaFoldDB" id="A0A7M2Z0W2"/>
<keyword evidence="1" id="KW-0472">Membrane</keyword>